<dbReference type="EMBL" id="UZAH01008648">
    <property type="protein sequence ID" value="VDO34554.1"/>
    <property type="molecule type" value="Genomic_DNA"/>
</dbReference>
<evidence type="ECO:0000313" key="3">
    <source>
        <dbReference type="Proteomes" id="UP000050761"/>
    </source>
</evidence>
<dbReference type="Pfam" id="PF00078">
    <property type="entry name" value="RVT_1"/>
    <property type="match status" value="1"/>
</dbReference>
<dbReference type="WBParaSite" id="HPBE_0000340701-mRNA-1">
    <property type="protein sequence ID" value="HPBE_0000340701-mRNA-1"/>
    <property type="gene ID" value="HPBE_0000340701"/>
</dbReference>
<dbReference type="InterPro" id="IPR043502">
    <property type="entry name" value="DNA/RNA_pol_sf"/>
</dbReference>
<dbReference type="PROSITE" id="PS50878">
    <property type="entry name" value="RT_POL"/>
    <property type="match status" value="1"/>
</dbReference>
<reference evidence="4" key="2">
    <citation type="submission" date="2019-09" db="UniProtKB">
        <authorList>
            <consortium name="WormBaseParasite"/>
        </authorList>
    </citation>
    <scope>IDENTIFICATION</scope>
</reference>
<dbReference type="AlphaFoldDB" id="A0A183FB65"/>
<evidence type="ECO:0000259" key="1">
    <source>
        <dbReference type="PROSITE" id="PS50878"/>
    </source>
</evidence>
<accession>A0A183FB65</accession>
<evidence type="ECO:0000313" key="2">
    <source>
        <dbReference type="EMBL" id="VDO34554.1"/>
    </source>
</evidence>
<proteinExistence type="predicted"/>
<gene>
    <name evidence="2" type="ORF">HPBE_LOCUS3409</name>
</gene>
<accession>A0A3P7VJV3</accession>
<dbReference type="Proteomes" id="UP000050761">
    <property type="component" value="Unassembled WGS sequence"/>
</dbReference>
<organism evidence="3 4">
    <name type="scientific">Heligmosomoides polygyrus</name>
    <name type="common">Parasitic roundworm</name>
    <dbReference type="NCBI Taxonomy" id="6339"/>
    <lineage>
        <taxon>Eukaryota</taxon>
        <taxon>Metazoa</taxon>
        <taxon>Ecdysozoa</taxon>
        <taxon>Nematoda</taxon>
        <taxon>Chromadorea</taxon>
        <taxon>Rhabditida</taxon>
        <taxon>Rhabditina</taxon>
        <taxon>Rhabditomorpha</taxon>
        <taxon>Strongyloidea</taxon>
        <taxon>Heligmosomidae</taxon>
        <taxon>Heligmosomoides</taxon>
    </lineage>
</organism>
<dbReference type="PANTHER" id="PTHR19446">
    <property type="entry name" value="REVERSE TRANSCRIPTASES"/>
    <property type="match status" value="1"/>
</dbReference>
<dbReference type="InterPro" id="IPR000477">
    <property type="entry name" value="RT_dom"/>
</dbReference>
<reference evidence="2 3" key="1">
    <citation type="submission" date="2018-11" db="EMBL/GenBank/DDBJ databases">
        <authorList>
            <consortium name="Pathogen Informatics"/>
        </authorList>
    </citation>
    <scope>NUCLEOTIDE SEQUENCE [LARGE SCALE GENOMIC DNA]</scope>
</reference>
<dbReference type="OrthoDB" id="5845191at2759"/>
<keyword evidence="3" id="KW-1185">Reference proteome</keyword>
<name>A0A183FB65_HELPZ</name>
<feature type="domain" description="Reverse transcriptase" evidence="1">
    <location>
        <begin position="1"/>
        <end position="152"/>
    </location>
</feature>
<sequence>MNAARLLVEKHREKQKPVHIAFLDWEKTFDRVSREVIWYALQQHNLPEELTEWVRMLYSCPKNRVQAAAGTSMEFPISDGVHQGSALSPLLFVVVMDAITRDLQNPVPWRLHYADDVMLDCDDKDLKRQVQAWGDRLARFGLKRQEYLVHND</sequence>
<dbReference type="SUPFAM" id="SSF56672">
    <property type="entry name" value="DNA/RNA polymerases"/>
    <property type="match status" value="1"/>
</dbReference>
<protein>
    <submittedName>
        <fullName evidence="4">Reverse transcriptase domain-containing protein</fullName>
    </submittedName>
</protein>
<evidence type="ECO:0000313" key="4">
    <source>
        <dbReference type="WBParaSite" id="HPBE_0000340701-mRNA-1"/>
    </source>
</evidence>